<keyword evidence="9 10" id="KW-0807">Transducer</keyword>
<proteinExistence type="evidence at transcript level"/>
<evidence type="ECO:0000256" key="4">
    <source>
        <dbReference type="ARBA" id="ARBA00022692"/>
    </source>
</evidence>
<dbReference type="GO" id="GO:0007165">
    <property type="term" value="P:signal transduction"/>
    <property type="evidence" value="ECO:0007669"/>
    <property type="project" value="UniProtKB-KW"/>
</dbReference>
<keyword evidence="6 10" id="KW-1133">Transmembrane helix</keyword>
<keyword evidence="7 10" id="KW-0472">Membrane</keyword>
<dbReference type="PANTHER" id="PTHR21137:SF35">
    <property type="entry name" value="ODORANT RECEPTOR 19A-RELATED"/>
    <property type="match status" value="1"/>
</dbReference>
<dbReference type="Pfam" id="PF02949">
    <property type="entry name" value="7tm_6"/>
    <property type="match status" value="1"/>
</dbReference>
<evidence type="ECO:0000256" key="5">
    <source>
        <dbReference type="ARBA" id="ARBA00022725"/>
    </source>
</evidence>
<dbReference type="AlphaFoldDB" id="A0A2I4PH63"/>
<keyword evidence="8 10" id="KW-0675">Receptor</keyword>
<keyword evidence="5 10" id="KW-0552">Olfaction</keyword>
<name>A0A2I4PH63_ADELI</name>
<evidence type="ECO:0000256" key="2">
    <source>
        <dbReference type="ARBA" id="ARBA00022475"/>
    </source>
</evidence>
<evidence type="ECO:0000256" key="10">
    <source>
        <dbReference type="RuleBase" id="RU351113"/>
    </source>
</evidence>
<sequence length="416" mass="48232">MEADDGTVNEVLLNSGLINWIGIVGGIRFAQRTRFKKNFQSTIYWFYEIFTDLTVFINILSQIFALMASEKMTERCLIGFPLVSCSFCFFISNYPRFKRQEFATLVLRYDDVFPNTQYSDHLEEEIKKAAERVRLTSTILVFLELGPMFTFCLILPLVNEASGFALGPRKVAIPSLWPWDPLASFKNYIILVFIHAWASIFVNLKKIGFEESFFIFASRQVALLRHLRYNLEKLFDPLEVNVDGTVNKNEFTSPQRYWMEEKLTQWVKDHQHCLRLFYELEALYKWPICIYFGATILILCTSTFVTSDNSIDSQTCIICGVFTTGIFCELFFICRMGDHIQIETEELLLGLSGKNAFLSNWKEFKYLRMIMTRCQKESVIRAAGGFPLTISTFKSITTSSYSYYTLLKEVNGKLTE</sequence>
<dbReference type="PANTHER" id="PTHR21137">
    <property type="entry name" value="ODORANT RECEPTOR"/>
    <property type="match status" value="1"/>
</dbReference>
<feature type="transmembrane region" description="Helical" evidence="10">
    <location>
        <begin position="12"/>
        <end position="30"/>
    </location>
</feature>
<evidence type="ECO:0000256" key="8">
    <source>
        <dbReference type="ARBA" id="ARBA00023170"/>
    </source>
</evidence>
<feature type="transmembrane region" description="Helical" evidence="10">
    <location>
        <begin position="311"/>
        <end position="333"/>
    </location>
</feature>
<comment type="subcellular location">
    <subcellularLocation>
        <location evidence="1 10">Cell membrane</location>
        <topology evidence="1 10">Multi-pass membrane protein</topology>
    </subcellularLocation>
</comment>
<dbReference type="GO" id="GO:0004984">
    <property type="term" value="F:olfactory receptor activity"/>
    <property type="evidence" value="ECO:0007669"/>
    <property type="project" value="InterPro"/>
</dbReference>
<accession>A0A2I4PH63</accession>
<evidence type="ECO:0000256" key="7">
    <source>
        <dbReference type="ARBA" id="ARBA00023136"/>
    </source>
</evidence>
<feature type="transmembrane region" description="Helical" evidence="10">
    <location>
        <begin position="42"/>
        <end position="65"/>
    </location>
</feature>
<protein>
    <recommendedName>
        <fullName evidence="10">Odorant receptor</fullName>
    </recommendedName>
</protein>
<evidence type="ECO:0000256" key="1">
    <source>
        <dbReference type="ARBA" id="ARBA00004651"/>
    </source>
</evidence>
<comment type="similarity">
    <text evidence="10">Belongs to the insect chemoreceptor superfamily. Heteromeric odorant receptor channel (TC 1.A.69) family.</text>
</comment>
<feature type="transmembrane region" description="Helical" evidence="10">
    <location>
        <begin position="135"/>
        <end position="158"/>
    </location>
</feature>
<feature type="transmembrane region" description="Helical" evidence="10">
    <location>
        <begin position="283"/>
        <end position="305"/>
    </location>
</feature>
<dbReference type="InterPro" id="IPR004117">
    <property type="entry name" value="7tm6_olfct_rcpt"/>
</dbReference>
<keyword evidence="2" id="KW-1003">Cell membrane</keyword>
<feature type="transmembrane region" description="Helical" evidence="10">
    <location>
        <begin position="185"/>
        <end position="204"/>
    </location>
</feature>
<organism evidence="11">
    <name type="scientific">Adelphocoris lineolatus</name>
    <name type="common">Alfalfa plant bug</name>
    <dbReference type="NCBI Taxonomy" id="236346"/>
    <lineage>
        <taxon>Eukaryota</taxon>
        <taxon>Metazoa</taxon>
        <taxon>Ecdysozoa</taxon>
        <taxon>Arthropoda</taxon>
        <taxon>Hexapoda</taxon>
        <taxon>Insecta</taxon>
        <taxon>Pterygota</taxon>
        <taxon>Neoptera</taxon>
        <taxon>Paraneoptera</taxon>
        <taxon>Hemiptera</taxon>
        <taxon>Heteroptera</taxon>
        <taxon>Panheteroptera</taxon>
        <taxon>Cimicomorpha</taxon>
        <taxon>Miridae</taxon>
        <taxon>Mirini</taxon>
        <taxon>Adelphocoris</taxon>
    </lineage>
</organism>
<evidence type="ECO:0000313" key="11">
    <source>
        <dbReference type="EMBL" id="APZ81493.1"/>
    </source>
</evidence>
<keyword evidence="4 10" id="KW-0812">Transmembrane</keyword>
<feature type="transmembrane region" description="Helical" evidence="10">
    <location>
        <begin position="77"/>
        <end position="94"/>
    </location>
</feature>
<dbReference type="GO" id="GO:0005886">
    <property type="term" value="C:plasma membrane"/>
    <property type="evidence" value="ECO:0007669"/>
    <property type="project" value="UniProtKB-SubCell"/>
</dbReference>
<reference evidence="11" key="1">
    <citation type="submission" date="2016-01" db="EMBL/GenBank/DDBJ databases">
        <title>Candidate chemosensory genes identified in Adelphocoris lineolatus (Goeze) (Hemiptera: Miridae) by antennal transcriptome analysis.</title>
        <authorList>
            <person name="Xiao Y."/>
        </authorList>
    </citation>
    <scope>NUCLEOTIDE SEQUENCE</scope>
</reference>
<dbReference type="GO" id="GO:0005549">
    <property type="term" value="F:odorant binding"/>
    <property type="evidence" value="ECO:0007669"/>
    <property type="project" value="InterPro"/>
</dbReference>
<keyword evidence="3 10" id="KW-0716">Sensory transduction</keyword>
<dbReference type="EMBL" id="KU523671">
    <property type="protein sequence ID" value="APZ81493.1"/>
    <property type="molecule type" value="mRNA"/>
</dbReference>
<evidence type="ECO:0000256" key="3">
    <source>
        <dbReference type="ARBA" id="ARBA00022606"/>
    </source>
</evidence>
<evidence type="ECO:0000256" key="9">
    <source>
        <dbReference type="ARBA" id="ARBA00023224"/>
    </source>
</evidence>
<evidence type="ECO:0000256" key="6">
    <source>
        <dbReference type="ARBA" id="ARBA00022989"/>
    </source>
</evidence>